<organism evidence="2 3">
    <name type="scientific">Selenihalanaerobacter shriftii</name>
    <dbReference type="NCBI Taxonomy" id="142842"/>
    <lineage>
        <taxon>Bacteria</taxon>
        <taxon>Bacillati</taxon>
        <taxon>Bacillota</taxon>
        <taxon>Clostridia</taxon>
        <taxon>Halanaerobiales</taxon>
        <taxon>Halobacteroidaceae</taxon>
        <taxon>Selenihalanaerobacter</taxon>
    </lineage>
</organism>
<protein>
    <submittedName>
        <fullName evidence="2">UDP-glucose/GDP-mannose dehydrogenase family, UDP binding domain</fullName>
    </submittedName>
</protein>
<dbReference type="SUPFAM" id="SSF52413">
    <property type="entry name" value="UDP-glucose/GDP-mannose dehydrogenase C-terminal domain"/>
    <property type="match status" value="1"/>
</dbReference>
<feature type="domain" description="UDP-glucose/GDP-mannose dehydrogenase C-terminal" evidence="1">
    <location>
        <begin position="1"/>
        <end position="82"/>
    </location>
</feature>
<reference evidence="3" key="1">
    <citation type="submission" date="2017-02" db="EMBL/GenBank/DDBJ databases">
        <authorList>
            <person name="Varghese N."/>
            <person name="Submissions S."/>
        </authorList>
    </citation>
    <scope>NUCLEOTIDE SEQUENCE [LARGE SCALE GENOMIC DNA]</scope>
    <source>
        <strain evidence="3">ATCC BAA-73</strain>
    </source>
</reference>
<evidence type="ECO:0000313" key="3">
    <source>
        <dbReference type="Proteomes" id="UP000190625"/>
    </source>
</evidence>
<dbReference type="Pfam" id="PF03720">
    <property type="entry name" value="UDPG_MGDP_dh_C"/>
    <property type="match status" value="1"/>
</dbReference>
<dbReference type="Gene3D" id="3.40.50.720">
    <property type="entry name" value="NAD(P)-binding Rossmann-like Domain"/>
    <property type="match status" value="1"/>
</dbReference>
<keyword evidence="3" id="KW-1185">Reference proteome</keyword>
<dbReference type="AlphaFoldDB" id="A0A1T4RBS1"/>
<proteinExistence type="predicted"/>
<dbReference type="GO" id="GO:0016616">
    <property type="term" value="F:oxidoreductase activity, acting on the CH-OH group of donors, NAD or NADP as acceptor"/>
    <property type="evidence" value="ECO:0007669"/>
    <property type="project" value="InterPro"/>
</dbReference>
<dbReference type="Proteomes" id="UP000190625">
    <property type="component" value="Unassembled WGS sequence"/>
</dbReference>
<dbReference type="InterPro" id="IPR014027">
    <property type="entry name" value="UDP-Glc/GDP-Man_DH_C"/>
</dbReference>
<evidence type="ECO:0000259" key="1">
    <source>
        <dbReference type="SMART" id="SM00984"/>
    </source>
</evidence>
<dbReference type="GO" id="GO:0051287">
    <property type="term" value="F:NAD binding"/>
    <property type="evidence" value="ECO:0007669"/>
    <property type="project" value="InterPro"/>
</dbReference>
<accession>A0A1T4RBS1</accession>
<dbReference type="SMART" id="SM00984">
    <property type="entry name" value="UDPG_MGDP_dh_C"/>
    <property type="match status" value="1"/>
</dbReference>
<evidence type="ECO:0000313" key="2">
    <source>
        <dbReference type="EMBL" id="SKA13031.1"/>
    </source>
</evidence>
<dbReference type="EMBL" id="FUWM01000050">
    <property type="protein sequence ID" value="SKA13031.1"/>
    <property type="molecule type" value="Genomic_DNA"/>
</dbReference>
<dbReference type="InterPro" id="IPR036220">
    <property type="entry name" value="UDP-Glc/GDP-Man_DH_C_sf"/>
</dbReference>
<name>A0A1T4RBS1_9FIRM</name>
<gene>
    <name evidence="2" type="ORF">SAMN02745118_02870</name>
</gene>
<sequence length="83" mass="9624">MKSGSDNFRASAIQGVMDRLENKDVGLVIYEPTLEEEEFAGFKVITDLADFKNMSDLIVANRMNQELEDVEEKVYTRDLYRRD</sequence>
<dbReference type="STRING" id="142842.SAMN02745118_02870"/>